<feature type="transmembrane region" description="Helical" evidence="1">
    <location>
        <begin position="47"/>
        <end position="68"/>
    </location>
</feature>
<feature type="transmembrane region" description="Helical" evidence="1">
    <location>
        <begin position="164"/>
        <end position="181"/>
    </location>
</feature>
<keyword evidence="1" id="KW-0812">Transmembrane</keyword>
<dbReference type="RefSeq" id="WP_010755923.1">
    <property type="nucleotide sequence ID" value="NZ_ASWD01000007.1"/>
</dbReference>
<sequence>MKWLELLNDNHTKKLYLVSTVLSLFYTCLSIYFYLAKGINTPGVFPLVAGLLTWGFVISDTTRFANFFSESKVRLLPLRTSQLYLMNVLLSICNVVFFTLINGLICSVAHLVIYHSLNVPYFDFLHIGNLWHGLSLLGFYLLLQFFTLAAQAIWQRWSSKISKAWVPLLFVALVPAFFYIQELIQGILPRIPFSLYLTVLVAAAIAASLVIIDKYIEETD</sequence>
<evidence type="ECO:0000313" key="3">
    <source>
        <dbReference type="Proteomes" id="UP000013782"/>
    </source>
</evidence>
<proteinExistence type="predicted"/>
<dbReference type="Proteomes" id="UP000013782">
    <property type="component" value="Unassembled WGS sequence"/>
</dbReference>
<evidence type="ECO:0000256" key="1">
    <source>
        <dbReference type="SAM" id="Phobius"/>
    </source>
</evidence>
<reference evidence="2 3" key="1">
    <citation type="submission" date="2013-02" db="EMBL/GenBank/DDBJ databases">
        <title>The Genome Sequence of Enterococcus pallens BAA-351.</title>
        <authorList>
            <consortium name="The Broad Institute Genome Sequencing Platform"/>
            <consortium name="The Broad Institute Genome Sequencing Center for Infectious Disease"/>
            <person name="Earl A.M."/>
            <person name="Gilmore M.S."/>
            <person name="Lebreton F."/>
            <person name="Walker B."/>
            <person name="Young S.K."/>
            <person name="Zeng Q."/>
            <person name="Gargeya S."/>
            <person name="Fitzgerald M."/>
            <person name="Haas B."/>
            <person name="Abouelleil A."/>
            <person name="Alvarado L."/>
            <person name="Arachchi H.M."/>
            <person name="Berlin A.M."/>
            <person name="Chapman S.B."/>
            <person name="Dewar J."/>
            <person name="Goldberg J."/>
            <person name="Griggs A."/>
            <person name="Gujja S."/>
            <person name="Hansen M."/>
            <person name="Howarth C."/>
            <person name="Imamovic A."/>
            <person name="Larimer J."/>
            <person name="McCowan C."/>
            <person name="Murphy C."/>
            <person name="Neiman D."/>
            <person name="Pearson M."/>
            <person name="Priest M."/>
            <person name="Roberts A."/>
            <person name="Saif S."/>
            <person name="Shea T."/>
            <person name="Sisk P."/>
            <person name="Sykes S."/>
            <person name="Wortman J."/>
            <person name="Nusbaum C."/>
            <person name="Birren B."/>
        </authorList>
    </citation>
    <scope>NUCLEOTIDE SEQUENCE [LARGE SCALE GENOMIC DNA]</scope>
    <source>
        <strain evidence="2 3">ATCC BAA-351</strain>
    </source>
</reference>
<comment type="caution">
    <text evidence="2">The sequence shown here is derived from an EMBL/GenBank/DDBJ whole genome shotgun (WGS) entry which is preliminary data.</text>
</comment>
<feature type="transmembrane region" description="Helical" evidence="1">
    <location>
        <begin position="193"/>
        <end position="212"/>
    </location>
</feature>
<organism evidence="2 3">
    <name type="scientific">Enterococcus pallens ATCC BAA-351</name>
    <dbReference type="NCBI Taxonomy" id="1158607"/>
    <lineage>
        <taxon>Bacteria</taxon>
        <taxon>Bacillati</taxon>
        <taxon>Bacillota</taxon>
        <taxon>Bacilli</taxon>
        <taxon>Lactobacillales</taxon>
        <taxon>Enterococcaceae</taxon>
        <taxon>Enterococcus</taxon>
    </lineage>
</organism>
<keyword evidence="1" id="KW-1133">Transmembrane helix</keyword>
<dbReference type="HOGENOM" id="CLU_1254344_0_0_9"/>
<evidence type="ECO:0000313" key="2">
    <source>
        <dbReference type="EMBL" id="EOH96218.1"/>
    </source>
</evidence>
<feature type="transmembrane region" description="Helical" evidence="1">
    <location>
        <begin position="15"/>
        <end position="35"/>
    </location>
</feature>
<feature type="transmembrane region" description="Helical" evidence="1">
    <location>
        <begin position="133"/>
        <end position="152"/>
    </location>
</feature>
<accession>R2QLZ7</accession>
<feature type="transmembrane region" description="Helical" evidence="1">
    <location>
        <begin position="88"/>
        <end position="113"/>
    </location>
</feature>
<keyword evidence="3" id="KW-1185">Reference proteome</keyword>
<dbReference type="EMBL" id="AJAQ01000008">
    <property type="protein sequence ID" value="EOH96218.1"/>
    <property type="molecule type" value="Genomic_DNA"/>
</dbReference>
<protein>
    <submittedName>
        <fullName evidence="2">Uncharacterized protein</fullName>
    </submittedName>
</protein>
<keyword evidence="1" id="KW-0472">Membrane</keyword>
<dbReference type="AlphaFoldDB" id="R2QLZ7"/>
<dbReference type="STRING" id="160454.RV10_GL003937"/>
<dbReference type="PATRIC" id="fig|1158607.3.peg.868"/>
<gene>
    <name evidence="2" type="ORF">UAU_00867</name>
</gene>
<name>R2QLZ7_9ENTE</name>